<organism evidence="1 2">
    <name type="scientific">Caulobacter hibisci</name>
    <dbReference type="NCBI Taxonomy" id="2035993"/>
    <lineage>
        <taxon>Bacteria</taxon>
        <taxon>Pseudomonadati</taxon>
        <taxon>Pseudomonadota</taxon>
        <taxon>Alphaproteobacteria</taxon>
        <taxon>Caulobacterales</taxon>
        <taxon>Caulobacteraceae</taxon>
        <taxon>Caulobacter</taxon>
    </lineage>
</organism>
<reference evidence="1 2" key="1">
    <citation type="submission" date="2020-11" db="EMBL/GenBank/DDBJ databases">
        <title>genome sequence of strain KACC 18849.</title>
        <authorList>
            <person name="Gao J."/>
            <person name="Zhang X."/>
        </authorList>
    </citation>
    <scope>NUCLEOTIDE SEQUENCE [LARGE SCALE GENOMIC DNA]</scope>
    <source>
        <strain evidence="1 2">KACC 18849</strain>
    </source>
</reference>
<protein>
    <submittedName>
        <fullName evidence="1">Uncharacterized protein</fullName>
    </submittedName>
</protein>
<dbReference type="Proteomes" id="UP000639859">
    <property type="component" value="Unassembled WGS sequence"/>
</dbReference>
<dbReference type="InterPro" id="IPR046121">
    <property type="entry name" value="DUF6118"/>
</dbReference>
<evidence type="ECO:0000313" key="1">
    <source>
        <dbReference type="EMBL" id="MBI1684871.1"/>
    </source>
</evidence>
<comment type="caution">
    <text evidence="1">The sequence shown here is derived from an EMBL/GenBank/DDBJ whole genome shotgun (WGS) entry which is preliminary data.</text>
</comment>
<accession>A0ABS0T020</accession>
<proteinExistence type="predicted"/>
<sequence>MEQEIGSEAPVDPAAAAFEALRREVALLNVALAGLAAERAAAPDYSETLGEISKGLSVVGARLRKVMASPGLAMSPSEVARQVAAAGGEVRRQDRAALSQAQDGLQRAMRDLDGWIDRARLASAQNWRLLQVGSVGLLAGAFLGVFLPGVVATAAPERWAWPEKMAAHALQRGLWPAGERLLQAADTQKWQDGSDGAAIVAQNRDKLAACLREARPPKRPRSCLIQLRS</sequence>
<dbReference type="RefSeq" id="WP_198576785.1">
    <property type="nucleotide sequence ID" value="NZ_JADWOX010000009.1"/>
</dbReference>
<evidence type="ECO:0000313" key="2">
    <source>
        <dbReference type="Proteomes" id="UP000639859"/>
    </source>
</evidence>
<name>A0ABS0T020_9CAUL</name>
<gene>
    <name evidence="1" type="ORF">I4Q42_14450</name>
</gene>
<dbReference type="EMBL" id="JADWOX010000009">
    <property type="protein sequence ID" value="MBI1684871.1"/>
    <property type="molecule type" value="Genomic_DNA"/>
</dbReference>
<dbReference type="Pfam" id="PF19613">
    <property type="entry name" value="DUF6118"/>
    <property type="match status" value="1"/>
</dbReference>
<keyword evidence="2" id="KW-1185">Reference proteome</keyword>